<keyword evidence="4 7" id="KW-0812">Transmembrane</keyword>
<evidence type="ECO:0000259" key="8">
    <source>
        <dbReference type="Pfam" id="PF00924"/>
    </source>
</evidence>
<comment type="caution">
    <text evidence="10">The sequence shown here is derived from an EMBL/GenBank/DDBJ whole genome shotgun (WGS) entry which is preliminary data.</text>
</comment>
<dbReference type="GO" id="GO:0005886">
    <property type="term" value="C:plasma membrane"/>
    <property type="evidence" value="ECO:0007669"/>
    <property type="project" value="UniProtKB-SubCell"/>
</dbReference>
<keyword evidence="11" id="KW-1185">Reference proteome</keyword>
<proteinExistence type="inferred from homology"/>
<name>A0A4Z0R4L7_9FIRM</name>
<dbReference type="OrthoDB" id="9809206at2"/>
<dbReference type="SUPFAM" id="SSF82861">
    <property type="entry name" value="Mechanosensitive channel protein MscS (YggB), transmembrane region"/>
    <property type="match status" value="1"/>
</dbReference>
<dbReference type="Pfam" id="PF21082">
    <property type="entry name" value="MS_channel_3rd"/>
    <property type="match status" value="1"/>
</dbReference>
<evidence type="ECO:0000256" key="5">
    <source>
        <dbReference type="ARBA" id="ARBA00022989"/>
    </source>
</evidence>
<dbReference type="RefSeq" id="WP_135549646.1">
    <property type="nucleotide sequence ID" value="NZ_SPQQ01000007.1"/>
</dbReference>
<dbReference type="SUPFAM" id="SSF50182">
    <property type="entry name" value="Sm-like ribonucleoproteins"/>
    <property type="match status" value="1"/>
</dbReference>
<evidence type="ECO:0000256" key="3">
    <source>
        <dbReference type="ARBA" id="ARBA00022475"/>
    </source>
</evidence>
<evidence type="ECO:0000313" key="10">
    <source>
        <dbReference type="EMBL" id="TGE36556.1"/>
    </source>
</evidence>
<feature type="transmembrane region" description="Helical" evidence="7">
    <location>
        <begin position="20"/>
        <end position="47"/>
    </location>
</feature>
<dbReference type="InterPro" id="IPR011066">
    <property type="entry name" value="MscS_channel_C_sf"/>
</dbReference>
<reference evidence="10 11" key="1">
    <citation type="submission" date="2019-03" db="EMBL/GenBank/DDBJ databases">
        <title>Draft Genome Sequence of Desulfosporosinus fructosivorans Strain 63.6F, Isolated from Marine Sediment in the Baltic Sea.</title>
        <authorList>
            <person name="Hausmann B."/>
            <person name="Vandieken V."/>
            <person name="Pjevac P."/>
            <person name="Schreck K."/>
            <person name="Herbold C.W."/>
            <person name="Loy A."/>
        </authorList>
    </citation>
    <scope>NUCLEOTIDE SEQUENCE [LARGE SCALE GENOMIC DNA]</scope>
    <source>
        <strain evidence="10 11">63.6F</strain>
    </source>
</reference>
<protein>
    <submittedName>
        <fullName evidence="10">Mechanosensitive ion channel family protein</fullName>
    </submittedName>
</protein>
<dbReference type="InterPro" id="IPR011014">
    <property type="entry name" value="MscS_channel_TM-2"/>
</dbReference>
<dbReference type="PANTHER" id="PTHR30460:SF0">
    <property type="entry name" value="MODERATE CONDUCTANCE MECHANOSENSITIVE CHANNEL YBIO"/>
    <property type="match status" value="1"/>
</dbReference>
<comment type="similarity">
    <text evidence="2">Belongs to the MscS (TC 1.A.23) family.</text>
</comment>
<keyword evidence="5 7" id="KW-1133">Transmembrane helix</keyword>
<accession>A0A4Z0R4L7</accession>
<feature type="domain" description="Mechanosensitive ion channel MscS" evidence="8">
    <location>
        <begin position="118"/>
        <end position="182"/>
    </location>
</feature>
<dbReference type="PANTHER" id="PTHR30460">
    <property type="entry name" value="MODERATE CONDUCTANCE MECHANOSENSITIVE CHANNEL YBIO"/>
    <property type="match status" value="1"/>
</dbReference>
<dbReference type="InterPro" id="IPR006685">
    <property type="entry name" value="MscS_channel_2nd"/>
</dbReference>
<evidence type="ECO:0000256" key="4">
    <source>
        <dbReference type="ARBA" id="ARBA00022692"/>
    </source>
</evidence>
<organism evidence="10 11">
    <name type="scientific">Desulfosporosinus fructosivorans</name>
    <dbReference type="NCBI Taxonomy" id="2018669"/>
    <lineage>
        <taxon>Bacteria</taxon>
        <taxon>Bacillati</taxon>
        <taxon>Bacillota</taxon>
        <taxon>Clostridia</taxon>
        <taxon>Eubacteriales</taxon>
        <taxon>Desulfitobacteriaceae</taxon>
        <taxon>Desulfosporosinus</taxon>
    </lineage>
</organism>
<dbReference type="AlphaFoldDB" id="A0A4Z0R4L7"/>
<dbReference type="Pfam" id="PF00924">
    <property type="entry name" value="MS_channel_2nd"/>
    <property type="match status" value="1"/>
</dbReference>
<dbReference type="InterPro" id="IPR010920">
    <property type="entry name" value="LSM_dom_sf"/>
</dbReference>
<dbReference type="InterPro" id="IPR049278">
    <property type="entry name" value="MS_channel_C"/>
</dbReference>
<evidence type="ECO:0000313" key="11">
    <source>
        <dbReference type="Proteomes" id="UP000298460"/>
    </source>
</evidence>
<dbReference type="SUPFAM" id="SSF82689">
    <property type="entry name" value="Mechanosensitive channel protein MscS (YggB), C-terminal domain"/>
    <property type="match status" value="1"/>
</dbReference>
<evidence type="ECO:0000256" key="6">
    <source>
        <dbReference type="ARBA" id="ARBA00023136"/>
    </source>
</evidence>
<dbReference type="GO" id="GO:0008381">
    <property type="term" value="F:mechanosensitive monoatomic ion channel activity"/>
    <property type="evidence" value="ECO:0007669"/>
    <property type="project" value="InterPro"/>
</dbReference>
<evidence type="ECO:0000256" key="7">
    <source>
        <dbReference type="SAM" id="Phobius"/>
    </source>
</evidence>
<dbReference type="Gene3D" id="2.30.30.60">
    <property type="match status" value="1"/>
</dbReference>
<dbReference type="InterPro" id="IPR023408">
    <property type="entry name" value="MscS_beta-dom_sf"/>
</dbReference>
<dbReference type="Proteomes" id="UP000298460">
    <property type="component" value="Unassembled WGS sequence"/>
</dbReference>
<sequence>MNVSWISENINNFDWNKFGIAVLSTVLYVVVILVAARVIYGVLTYLLKRMLVDREVKHLLDERKANTLFSILRSMLFYGISITVSLHILARLFNFDTGTLLASASVLGVALGFGSQSLVKDIIGGFFILFENQFSVGELIKTGEFTGTIEETGIRTTQIRAWGGELHIIPNGSITAVTNFSRGKMLAQVEIQIPYDEDLDRAMGVMSAVCEEVSAEFGEKIIEAPTVQGVTQFGERNVVLRVIAFTQPSEQWSLERELRRRIHSAFLREGIRTPQFQSIIMTDPMKRTANDEQDTFVEPK</sequence>
<evidence type="ECO:0000259" key="9">
    <source>
        <dbReference type="Pfam" id="PF21082"/>
    </source>
</evidence>
<dbReference type="FunFam" id="2.30.30.60:FF:000001">
    <property type="entry name" value="MscS Mechanosensitive ion channel"/>
    <property type="match status" value="1"/>
</dbReference>
<keyword evidence="3" id="KW-1003">Cell membrane</keyword>
<keyword evidence="6 7" id="KW-0472">Membrane</keyword>
<feature type="domain" description="Mechanosensitive ion channel MscS C-terminal" evidence="9">
    <location>
        <begin position="189"/>
        <end position="272"/>
    </location>
</feature>
<dbReference type="Gene3D" id="3.30.70.100">
    <property type="match status" value="1"/>
</dbReference>
<dbReference type="InterPro" id="IPR045276">
    <property type="entry name" value="YbiO_bact"/>
</dbReference>
<gene>
    <name evidence="10" type="ORF">E4K67_19115</name>
</gene>
<evidence type="ECO:0000256" key="2">
    <source>
        <dbReference type="ARBA" id="ARBA00008017"/>
    </source>
</evidence>
<dbReference type="Gene3D" id="1.10.287.1260">
    <property type="match status" value="1"/>
</dbReference>
<evidence type="ECO:0000256" key="1">
    <source>
        <dbReference type="ARBA" id="ARBA00004651"/>
    </source>
</evidence>
<dbReference type="EMBL" id="SPQQ01000007">
    <property type="protein sequence ID" value="TGE36556.1"/>
    <property type="molecule type" value="Genomic_DNA"/>
</dbReference>
<feature type="transmembrane region" description="Helical" evidence="7">
    <location>
        <begin position="68"/>
        <end position="88"/>
    </location>
</feature>
<comment type="subcellular location">
    <subcellularLocation>
        <location evidence="1">Cell membrane</location>
        <topology evidence="1">Multi-pass membrane protein</topology>
    </subcellularLocation>
</comment>